<organism evidence="2 3">
    <name type="scientific">Spirosoma terrae</name>
    <dbReference type="NCBI Taxonomy" id="1968276"/>
    <lineage>
        <taxon>Bacteria</taxon>
        <taxon>Pseudomonadati</taxon>
        <taxon>Bacteroidota</taxon>
        <taxon>Cytophagia</taxon>
        <taxon>Cytophagales</taxon>
        <taxon>Cytophagaceae</taxon>
        <taxon>Spirosoma</taxon>
    </lineage>
</organism>
<dbReference type="InterPro" id="IPR000595">
    <property type="entry name" value="cNMP-bd_dom"/>
</dbReference>
<dbReference type="CDD" id="cd00038">
    <property type="entry name" value="CAP_ED"/>
    <property type="match status" value="1"/>
</dbReference>
<gene>
    <name evidence="2" type="ORF">GK108_16155</name>
</gene>
<dbReference type="Proteomes" id="UP000474175">
    <property type="component" value="Unassembled WGS sequence"/>
</dbReference>
<dbReference type="InterPro" id="IPR018490">
    <property type="entry name" value="cNMP-bd_dom_sf"/>
</dbReference>
<dbReference type="Gene3D" id="2.60.120.10">
    <property type="entry name" value="Jelly Rolls"/>
    <property type="match status" value="1"/>
</dbReference>
<evidence type="ECO:0000313" key="3">
    <source>
        <dbReference type="Proteomes" id="UP000474175"/>
    </source>
</evidence>
<sequence>MDRLLNTIRHYIPLSSADEAIIATLVRQLNLTKGEHLLQMGQVCKNVFFIEKGLVRYYASIEGEEKTSYFNKEGEFVCDYASFLPQQPSRTNIQALEDATVYSISQANMDRLYQQVEQGERFGRLAISEVFVSAIHQINSLYTDPPEQRYQTFLAKFPDIAQRIPQYYIASYVGIKPQSLSRIRKRMAQSH</sequence>
<evidence type="ECO:0000259" key="1">
    <source>
        <dbReference type="PROSITE" id="PS50042"/>
    </source>
</evidence>
<dbReference type="EMBL" id="JAAFZH010000006">
    <property type="protein sequence ID" value="NDU96414.1"/>
    <property type="molecule type" value="Genomic_DNA"/>
</dbReference>
<dbReference type="RefSeq" id="WP_163950479.1">
    <property type="nucleotide sequence ID" value="NZ_JAAFZH010000006.1"/>
</dbReference>
<evidence type="ECO:0000313" key="2">
    <source>
        <dbReference type="EMBL" id="NDU96414.1"/>
    </source>
</evidence>
<proteinExistence type="predicted"/>
<dbReference type="PROSITE" id="PS50042">
    <property type="entry name" value="CNMP_BINDING_3"/>
    <property type="match status" value="1"/>
</dbReference>
<accession>A0A6L9L788</accession>
<reference evidence="2 3" key="1">
    <citation type="submission" date="2020-02" db="EMBL/GenBank/DDBJ databases">
        <title>Draft genome sequence of two Spirosoma agri KCTC 52727 and Spirosoma terrae KCTC 52035.</title>
        <authorList>
            <person name="Rojas J."/>
            <person name="Ambika Manirajan B."/>
            <person name="Suarez C."/>
            <person name="Ratering S."/>
            <person name="Schnell S."/>
        </authorList>
    </citation>
    <scope>NUCLEOTIDE SEQUENCE [LARGE SCALE GENOMIC DNA]</scope>
    <source>
        <strain evidence="2 3">KCTC 52035</strain>
    </source>
</reference>
<comment type="caution">
    <text evidence="2">The sequence shown here is derived from an EMBL/GenBank/DDBJ whole genome shotgun (WGS) entry which is preliminary data.</text>
</comment>
<feature type="domain" description="Cyclic nucleotide-binding" evidence="1">
    <location>
        <begin position="22"/>
        <end position="112"/>
    </location>
</feature>
<dbReference type="InterPro" id="IPR014710">
    <property type="entry name" value="RmlC-like_jellyroll"/>
</dbReference>
<dbReference type="AlphaFoldDB" id="A0A6L9L788"/>
<dbReference type="SUPFAM" id="SSF51206">
    <property type="entry name" value="cAMP-binding domain-like"/>
    <property type="match status" value="1"/>
</dbReference>
<keyword evidence="3" id="KW-1185">Reference proteome</keyword>
<dbReference type="Pfam" id="PF00027">
    <property type="entry name" value="cNMP_binding"/>
    <property type="match status" value="1"/>
</dbReference>
<protein>
    <submittedName>
        <fullName evidence="2">Crp/Fnr family transcriptional regulator</fullName>
    </submittedName>
</protein>
<name>A0A6L9L788_9BACT</name>